<feature type="binding site" evidence="5">
    <location>
        <begin position="233"/>
        <end position="240"/>
    </location>
    <ligand>
        <name>ATP</name>
        <dbReference type="ChEBI" id="CHEBI:30616"/>
    </ligand>
</feature>
<keyword evidence="4 5" id="KW-0067">ATP-binding</keyword>
<organism evidence="8 9">
    <name type="scientific">Pediococcus claussenii (strain ATCC BAA-344 / DSM 14800 / JCM 18046 / KCTC 3811 / LMG 21948 / P06)</name>
    <dbReference type="NCBI Taxonomy" id="701521"/>
    <lineage>
        <taxon>Bacteria</taxon>
        <taxon>Bacillati</taxon>
        <taxon>Bacillota</taxon>
        <taxon>Bacilli</taxon>
        <taxon>Lactobacillales</taxon>
        <taxon>Lactobacillaceae</taxon>
        <taxon>Pediococcus</taxon>
    </lineage>
</organism>
<protein>
    <submittedName>
        <fullName evidence="8">DNA helicase</fullName>
    </submittedName>
</protein>
<evidence type="ECO:0000313" key="8">
    <source>
        <dbReference type="EMBL" id="AEV95586.1"/>
    </source>
</evidence>
<dbReference type="EMBL" id="CP003137">
    <property type="protein sequence ID" value="AEV95586.1"/>
    <property type="molecule type" value="Genomic_DNA"/>
</dbReference>
<evidence type="ECO:0000256" key="6">
    <source>
        <dbReference type="SAM" id="Coils"/>
    </source>
</evidence>
<dbReference type="KEGG" id="pce:PECL_1360"/>
<dbReference type="InterPro" id="IPR027785">
    <property type="entry name" value="UvrD-like_helicase_C"/>
</dbReference>
<accession>G8PEH7</accession>
<evidence type="ECO:0000313" key="9">
    <source>
        <dbReference type="Proteomes" id="UP000005444"/>
    </source>
</evidence>
<dbReference type="STRING" id="701521.PECL_1360"/>
<dbReference type="Gene3D" id="1.10.10.160">
    <property type="match status" value="1"/>
</dbReference>
<dbReference type="PANTHER" id="PTHR11070">
    <property type="entry name" value="UVRD / RECB / PCRA DNA HELICASE FAMILY MEMBER"/>
    <property type="match status" value="1"/>
</dbReference>
<dbReference type="GO" id="GO:0005829">
    <property type="term" value="C:cytosol"/>
    <property type="evidence" value="ECO:0007669"/>
    <property type="project" value="TreeGrafter"/>
</dbReference>
<dbReference type="InterPro" id="IPR027417">
    <property type="entry name" value="P-loop_NTPase"/>
</dbReference>
<evidence type="ECO:0000256" key="4">
    <source>
        <dbReference type="ARBA" id="ARBA00022840"/>
    </source>
</evidence>
<dbReference type="InterPro" id="IPR048228">
    <property type="entry name" value="HelD_bacillota"/>
</dbReference>
<gene>
    <name evidence="8" type="ordered locus">PECL_1360</name>
</gene>
<dbReference type="NCBIfam" id="NF041464">
    <property type="entry name" value="HelD_BACSU"/>
    <property type="match status" value="1"/>
</dbReference>
<feature type="coiled-coil region" evidence="6">
    <location>
        <begin position="20"/>
        <end position="47"/>
    </location>
</feature>
<dbReference type="HOGENOM" id="CLU_010312_4_1_9"/>
<dbReference type="Proteomes" id="UP000005444">
    <property type="component" value="Chromosome"/>
</dbReference>
<keyword evidence="9" id="KW-1185">Reference proteome</keyword>
<dbReference type="GO" id="GO:0005524">
    <property type="term" value="F:ATP binding"/>
    <property type="evidence" value="ECO:0007669"/>
    <property type="project" value="UniProtKB-UniRule"/>
</dbReference>
<evidence type="ECO:0000256" key="2">
    <source>
        <dbReference type="ARBA" id="ARBA00022801"/>
    </source>
</evidence>
<sequence length="769" mass="88383">MVVVDNPIFKNEKAHLNGVVVKIQTAIQKAEKDAKTAEKDTNAIHKNFSNDVRINTANYSELLETAASVRQQQQLLAERENSWQHATKQLDVLTKLEKKPYFARIDIHENGEKNDETIYIGMSSFSDSPDHFLVYDWRAPISSVYYDGKMGNVEYATPDGTQQVDLKSKRQFVIEDSKLISVYDTDETIGDQMLLDALGNQSDIKMKSIVSTIQREQNKIIRNTSADLLFVQGAAGSGKTAAILQRVAFLLYRYRGKLTAGQVLMFSPNQLFNDYVDQVLPELGEQNMVQMTYFQFSRRRLPNLDIESLQERFEREVTPAQKNIQDFEGSLQFFNAVTSYATHLNQNGMRFRNIMYQGKPIFKKEKIRDIYYSFSSTYNLGNRLDGTREALVKMLNQRVGSELRSNWVEDAVQELSQEEVRTILQKADHEFKDNDEEFKFLARQLVMKELKPVRDAIVRNRFFSINAQYVQMLRAIPKIVSLENIGITQEEWDSHVESVVNDIRNHHISLLDTSAYLYLYDQMVGKRGDRSMRYVFIDEIQDYNAFQLAYIRYNFPRAKFTLLGDLNQSIFTGETTHSLLNELSTMFNPEKTEVIQLTQSYRSTQQITDFTKELLTEGESIDSFSRNGELPKVVLSSTQQQMVQSVVDQLQRDEQDNETTAIIGRSTAECEEIADLLKAAGQKVTLIKSENQRLVEGTIIVPSFLAKGLEFDSVVVWNASEKEYGENDQQLLYTICSRAMHRLLVVTDGQISPLIAKVPQNLYEFFQNK</sequence>
<dbReference type="Gene3D" id="3.40.50.300">
    <property type="entry name" value="P-loop containing nucleotide triphosphate hydrolases"/>
    <property type="match status" value="3"/>
</dbReference>
<evidence type="ECO:0000259" key="7">
    <source>
        <dbReference type="PROSITE" id="PS51198"/>
    </source>
</evidence>
<dbReference type="GO" id="GO:0043138">
    <property type="term" value="F:3'-5' DNA helicase activity"/>
    <property type="evidence" value="ECO:0007669"/>
    <property type="project" value="TreeGrafter"/>
</dbReference>
<dbReference type="SUPFAM" id="SSF52540">
    <property type="entry name" value="P-loop containing nucleoside triphosphate hydrolases"/>
    <property type="match status" value="1"/>
</dbReference>
<dbReference type="InterPro" id="IPR014016">
    <property type="entry name" value="UvrD-like_ATP-bd"/>
</dbReference>
<dbReference type="GO" id="GO:0000725">
    <property type="term" value="P:recombinational repair"/>
    <property type="evidence" value="ECO:0007669"/>
    <property type="project" value="TreeGrafter"/>
</dbReference>
<dbReference type="PANTHER" id="PTHR11070:SF17">
    <property type="entry name" value="DNA HELICASE IV"/>
    <property type="match status" value="1"/>
</dbReference>
<dbReference type="AlphaFoldDB" id="G8PEH7"/>
<feature type="domain" description="UvrD-like helicase ATP-binding" evidence="7">
    <location>
        <begin position="212"/>
        <end position="604"/>
    </location>
</feature>
<keyword evidence="3 5" id="KW-0347">Helicase</keyword>
<dbReference type="eggNOG" id="COG3973">
    <property type="taxonomic scope" value="Bacteria"/>
</dbReference>
<dbReference type="PATRIC" id="fig|701521.8.peg.1265"/>
<dbReference type="GO" id="GO:0003677">
    <property type="term" value="F:DNA binding"/>
    <property type="evidence" value="ECO:0007669"/>
    <property type="project" value="InterPro"/>
</dbReference>
<dbReference type="PROSITE" id="PS51198">
    <property type="entry name" value="UVRD_HELICASE_ATP_BIND"/>
    <property type="match status" value="1"/>
</dbReference>
<keyword evidence="6" id="KW-0175">Coiled coil</keyword>
<proteinExistence type="predicted"/>
<keyword evidence="1 5" id="KW-0547">Nucleotide-binding</keyword>
<evidence type="ECO:0000256" key="1">
    <source>
        <dbReference type="ARBA" id="ARBA00022741"/>
    </source>
</evidence>
<dbReference type="InterPro" id="IPR000212">
    <property type="entry name" value="DNA_helicase_UvrD/REP"/>
</dbReference>
<dbReference type="Pfam" id="PF13538">
    <property type="entry name" value="UvrD_C_2"/>
    <property type="match status" value="1"/>
</dbReference>
<dbReference type="InterPro" id="IPR013986">
    <property type="entry name" value="DExx_box_DNA_helicase_dom_sf"/>
</dbReference>
<evidence type="ECO:0000256" key="5">
    <source>
        <dbReference type="PROSITE-ProRule" id="PRU00560"/>
    </source>
</evidence>
<evidence type="ECO:0000256" key="3">
    <source>
        <dbReference type="ARBA" id="ARBA00022806"/>
    </source>
</evidence>
<dbReference type="GO" id="GO:0016787">
    <property type="term" value="F:hydrolase activity"/>
    <property type="evidence" value="ECO:0007669"/>
    <property type="project" value="UniProtKB-UniRule"/>
</dbReference>
<dbReference type="Pfam" id="PF00580">
    <property type="entry name" value="UvrD-helicase"/>
    <property type="match status" value="1"/>
</dbReference>
<reference evidence="8 9" key="1">
    <citation type="journal article" date="2012" name="J. Bacteriol.">
        <title>Complete Genome Sequence of the Beer Spoilage Organism Pediococcus claussenii ATCC BAA-344T.</title>
        <authorList>
            <person name="Pittet V."/>
            <person name="Abegunde T."/>
            <person name="Marfleet T."/>
            <person name="Haakensen M."/>
            <person name="Morrow K."/>
            <person name="Jayaprakash T."/>
            <person name="Schroeder K."/>
            <person name="Trost B."/>
            <person name="Byrns S."/>
            <person name="Bergsveinson J."/>
            <person name="Kusalik A."/>
            <person name="Ziola B."/>
        </authorList>
    </citation>
    <scope>NUCLEOTIDE SEQUENCE [LARGE SCALE GENOMIC DNA]</scope>
    <source>
        <strain evidence="8 9">ATCC BAA-344</strain>
    </source>
</reference>
<keyword evidence="2 5" id="KW-0378">Hydrolase</keyword>
<name>G8PEH7_PEDCP</name>